<evidence type="ECO:0000313" key="2">
    <source>
        <dbReference type="Proteomes" id="UP000789860"/>
    </source>
</evidence>
<evidence type="ECO:0000313" key="1">
    <source>
        <dbReference type="EMBL" id="CAG8495536.1"/>
    </source>
</evidence>
<dbReference type="EMBL" id="CAJVPM010002989">
    <property type="protein sequence ID" value="CAG8495536.1"/>
    <property type="molecule type" value="Genomic_DNA"/>
</dbReference>
<protein>
    <submittedName>
        <fullName evidence="1">8_t:CDS:1</fullName>
    </submittedName>
</protein>
<dbReference type="Proteomes" id="UP000789860">
    <property type="component" value="Unassembled WGS sequence"/>
</dbReference>
<feature type="non-terminal residue" evidence="1">
    <location>
        <position position="1"/>
    </location>
</feature>
<proteinExistence type="predicted"/>
<accession>A0ACA9KVF0</accession>
<name>A0ACA9KVF0_9GLOM</name>
<comment type="caution">
    <text evidence="1">The sequence shown here is derived from an EMBL/GenBank/DDBJ whole genome shotgun (WGS) entry which is preliminary data.</text>
</comment>
<reference evidence="1" key="1">
    <citation type="submission" date="2021-06" db="EMBL/GenBank/DDBJ databases">
        <authorList>
            <person name="Kallberg Y."/>
            <person name="Tangrot J."/>
            <person name="Rosling A."/>
        </authorList>
    </citation>
    <scope>NUCLEOTIDE SEQUENCE</scope>
    <source>
        <strain evidence="1">AU212A</strain>
    </source>
</reference>
<organism evidence="1 2">
    <name type="scientific">Scutellospora calospora</name>
    <dbReference type="NCBI Taxonomy" id="85575"/>
    <lineage>
        <taxon>Eukaryota</taxon>
        <taxon>Fungi</taxon>
        <taxon>Fungi incertae sedis</taxon>
        <taxon>Mucoromycota</taxon>
        <taxon>Glomeromycotina</taxon>
        <taxon>Glomeromycetes</taxon>
        <taxon>Diversisporales</taxon>
        <taxon>Gigasporaceae</taxon>
        <taxon>Scutellospora</taxon>
    </lineage>
</organism>
<keyword evidence="2" id="KW-1185">Reference proteome</keyword>
<gene>
    <name evidence="1" type="ORF">SCALOS_LOCUS3016</name>
</gene>
<sequence>DYYDYSTDEDFEESFNTDQDEPLFIHNYLAAMKARHWLEEQDSLEIPEYDDDSEDSSSEDEHMDHKFLTKEYELAVKNDTTF</sequence>